<evidence type="ECO:0000313" key="1">
    <source>
        <dbReference type="EMBL" id="SVB48378.1"/>
    </source>
</evidence>
<proteinExistence type="predicted"/>
<gene>
    <name evidence="1" type="ORF">METZ01_LOCUS201232</name>
</gene>
<dbReference type="AlphaFoldDB" id="A0A382ECH9"/>
<sequence length="72" mass="8567">MVEKNINKSDTETISSIIRMFKLKEEPKSKKQLRTEEKQGNLQYLLNEFKKDKMKKQNIDETFKSIFNVGVK</sequence>
<name>A0A382ECH9_9ZZZZ</name>
<protein>
    <submittedName>
        <fullName evidence="1">Uncharacterized protein</fullName>
    </submittedName>
</protein>
<reference evidence="1" key="1">
    <citation type="submission" date="2018-05" db="EMBL/GenBank/DDBJ databases">
        <authorList>
            <person name="Lanie J.A."/>
            <person name="Ng W.-L."/>
            <person name="Kazmierczak K.M."/>
            <person name="Andrzejewski T.M."/>
            <person name="Davidsen T.M."/>
            <person name="Wayne K.J."/>
            <person name="Tettelin H."/>
            <person name="Glass J.I."/>
            <person name="Rusch D."/>
            <person name="Podicherti R."/>
            <person name="Tsui H.-C.T."/>
            <person name="Winkler M.E."/>
        </authorList>
    </citation>
    <scope>NUCLEOTIDE SEQUENCE</scope>
</reference>
<accession>A0A382ECH9</accession>
<organism evidence="1">
    <name type="scientific">marine metagenome</name>
    <dbReference type="NCBI Taxonomy" id="408172"/>
    <lineage>
        <taxon>unclassified sequences</taxon>
        <taxon>metagenomes</taxon>
        <taxon>ecological metagenomes</taxon>
    </lineage>
</organism>
<dbReference type="EMBL" id="UINC01043814">
    <property type="protein sequence ID" value="SVB48378.1"/>
    <property type="molecule type" value="Genomic_DNA"/>
</dbReference>